<accession>A0A7S1TDD1</accession>
<evidence type="ECO:0000313" key="3">
    <source>
        <dbReference type="EMBL" id="CAD9233116.1"/>
    </source>
</evidence>
<feature type="domain" description="Exocyst complex component Sec10-like alpha-helical bundle" evidence="2">
    <location>
        <begin position="196"/>
        <end position="815"/>
    </location>
</feature>
<dbReference type="PANTHER" id="PTHR12100:SF0">
    <property type="entry name" value="EXOCYST COMPLEX COMPONENT 5"/>
    <property type="match status" value="1"/>
</dbReference>
<dbReference type="InterPro" id="IPR009976">
    <property type="entry name" value="Sec10-like"/>
</dbReference>
<dbReference type="AlphaFoldDB" id="A0A7S1TDD1"/>
<dbReference type="GO" id="GO:0000145">
    <property type="term" value="C:exocyst"/>
    <property type="evidence" value="ECO:0007669"/>
    <property type="project" value="TreeGrafter"/>
</dbReference>
<name>A0A7S1TDD1_9RHOD</name>
<dbReference type="InterPro" id="IPR048627">
    <property type="entry name" value="Sec10_HB"/>
</dbReference>
<dbReference type="GO" id="GO:0006893">
    <property type="term" value="P:Golgi to plasma membrane transport"/>
    <property type="evidence" value="ECO:0007669"/>
    <property type="project" value="TreeGrafter"/>
</dbReference>
<feature type="region of interest" description="Disordered" evidence="1">
    <location>
        <begin position="849"/>
        <end position="868"/>
    </location>
</feature>
<dbReference type="Pfam" id="PF07393">
    <property type="entry name" value="Sec10_HB"/>
    <property type="match status" value="1"/>
</dbReference>
<evidence type="ECO:0000259" key="2">
    <source>
        <dbReference type="Pfam" id="PF07393"/>
    </source>
</evidence>
<evidence type="ECO:0000256" key="1">
    <source>
        <dbReference type="SAM" id="MobiDB-lite"/>
    </source>
</evidence>
<gene>
    <name evidence="3" type="ORF">CCAE0312_LOCUS5201</name>
</gene>
<dbReference type="EMBL" id="HBGH01009365">
    <property type="protein sequence ID" value="CAD9233116.1"/>
    <property type="molecule type" value="Transcribed_RNA"/>
</dbReference>
<dbReference type="GO" id="GO:0006887">
    <property type="term" value="P:exocytosis"/>
    <property type="evidence" value="ECO:0007669"/>
    <property type="project" value="TreeGrafter"/>
</dbReference>
<feature type="compositionally biased region" description="Polar residues" evidence="1">
    <location>
        <begin position="850"/>
        <end position="860"/>
    </location>
</feature>
<protein>
    <recommendedName>
        <fullName evidence="2">Exocyst complex component Sec10-like alpha-helical bundle domain-containing protein</fullName>
    </recommendedName>
</protein>
<dbReference type="PANTHER" id="PTHR12100">
    <property type="entry name" value="SEC10"/>
    <property type="match status" value="1"/>
</dbReference>
<reference evidence="3" key="1">
    <citation type="submission" date="2021-01" db="EMBL/GenBank/DDBJ databases">
        <authorList>
            <person name="Corre E."/>
            <person name="Pelletier E."/>
            <person name="Niang G."/>
            <person name="Scheremetjew M."/>
            <person name="Finn R."/>
            <person name="Kale V."/>
            <person name="Holt S."/>
            <person name="Cochrane G."/>
            <person name="Meng A."/>
            <person name="Brown T."/>
            <person name="Cohen L."/>
        </authorList>
    </citation>
    <scope>NUCLEOTIDE SEQUENCE</scope>
    <source>
        <strain evidence="3">SAG 36.94</strain>
    </source>
</reference>
<proteinExistence type="predicted"/>
<organism evidence="3">
    <name type="scientific">Compsopogon caeruleus</name>
    <dbReference type="NCBI Taxonomy" id="31354"/>
    <lineage>
        <taxon>Eukaryota</taxon>
        <taxon>Rhodophyta</taxon>
        <taxon>Compsopogonophyceae</taxon>
        <taxon>Compsopogonales</taxon>
        <taxon>Compsopogonaceae</taxon>
        <taxon>Compsopogon</taxon>
    </lineage>
</organism>
<sequence length="868" mass="96142">MEKGLGLSTFELTDFGGGEFDPHEFVECAVREDGVGAAASPTMSTKLSGAESFNARELMERMELLDVGLRDLRQKAVMRENEARDALAKALADTARERGRFAERIATLKEELFQEETRVDQEIGTLASIMNPIRVASQERACLQDARDVTAMMSGRGDGMDLRRAARLLSKLETVVREGQGRHQDGQGDDAMGVALKLIERWTLDLENTIENLFFSFEADEDMEYDQRAEKMLQCSSAAIELNGGASLIRKYVSSRPTFLTPERAVPVISSTADDPDGKECVETVNEMRRKAMDMIRNELPLVEVAFPEPAMIVSSLIEQLLRHKVALTAESILSALEEHAILAEMTVAVNATSEHTEYSSSAGVRRKRHLNPISANEAMLKQTASQKRRRYLCSLAGSVKVLDGTVHDMVKFLDKFDNVSLDLREIARNTIKPRIDGFLFLECQWLETVILIEFKDALDSPKFQLRSAPVEATSIAKYRSYVSRLAKFSSAAQRAISFCIESLERNSYITTDTHASSNSESLLLCFLECVTSICEYTLEHCINVLPKTEKNASKPDFWTQGTSPVALYAAAVEQISRAMAEVDLFISYASDEEKRKWPTPLLSDSVANTGKVELRSSMSRLEPAIETGLELAAVAVASRILRILEKEQKKPSDYSIGEAEALSIGGHANLLVAASFDDEEVTTGFAKSSVFLEQQVEGLSSSLTGRNLEYACVLMAITVRLAVLSYWQRLRSPVTPVGALRLMRDATAIQRCFRVCEVAETELAILTDIGNLFVLPPSKIWTLIEDGALVRLEGQLLAKLLELRPDFKSAKLKKLTSALAPEHDSSSRTPLRGRQYFDVAKGSSLEEATVTQESNSPSETNKKVFFA</sequence>